<protein>
    <submittedName>
        <fullName evidence="1">Uncharacterized protein</fullName>
    </submittedName>
</protein>
<dbReference type="AlphaFoldDB" id="A0A8S9S6G7"/>
<proteinExistence type="predicted"/>
<comment type="caution">
    <text evidence="1">The sequence shown here is derived from an EMBL/GenBank/DDBJ whole genome shotgun (WGS) entry which is preliminary data.</text>
</comment>
<evidence type="ECO:0000313" key="2">
    <source>
        <dbReference type="Proteomes" id="UP000712600"/>
    </source>
</evidence>
<sequence>MLFLDLVCNGTNSVGVWFSDGSIWFLRLVFKEEGSRPLSSRRGCLKFNGVSLLLPWVSFPLSASWLLDMYLAPVNVLLAFVSRRTVLFLASFRF</sequence>
<organism evidence="1 2">
    <name type="scientific">Brassica cretica</name>
    <name type="common">Mustard</name>
    <dbReference type="NCBI Taxonomy" id="69181"/>
    <lineage>
        <taxon>Eukaryota</taxon>
        <taxon>Viridiplantae</taxon>
        <taxon>Streptophyta</taxon>
        <taxon>Embryophyta</taxon>
        <taxon>Tracheophyta</taxon>
        <taxon>Spermatophyta</taxon>
        <taxon>Magnoliopsida</taxon>
        <taxon>eudicotyledons</taxon>
        <taxon>Gunneridae</taxon>
        <taxon>Pentapetalae</taxon>
        <taxon>rosids</taxon>
        <taxon>malvids</taxon>
        <taxon>Brassicales</taxon>
        <taxon>Brassicaceae</taxon>
        <taxon>Brassiceae</taxon>
        <taxon>Brassica</taxon>
    </lineage>
</organism>
<evidence type="ECO:0000313" key="1">
    <source>
        <dbReference type="EMBL" id="KAF3589155.1"/>
    </source>
</evidence>
<reference evidence="1" key="1">
    <citation type="submission" date="2019-12" db="EMBL/GenBank/DDBJ databases">
        <title>Genome sequencing and annotation of Brassica cretica.</title>
        <authorList>
            <person name="Studholme D.J."/>
            <person name="Sarris P."/>
        </authorList>
    </citation>
    <scope>NUCLEOTIDE SEQUENCE</scope>
    <source>
        <strain evidence="1">PFS-109/04</strain>
        <tissue evidence="1">Leaf</tissue>
    </source>
</reference>
<name>A0A8S9S6G7_BRACR</name>
<accession>A0A8S9S6G7</accession>
<dbReference type="Proteomes" id="UP000712600">
    <property type="component" value="Unassembled WGS sequence"/>
</dbReference>
<gene>
    <name evidence="1" type="ORF">F2Q69_00030446</name>
</gene>
<dbReference type="EMBL" id="QGKX02000088">
    <property type="protein sequence ID" value="KAF3589155.1"/>
    <property type="molecule type" value="Genomic_DNA"/>
</dbReference>